<gene>
    <name evidence="1" type="ORF">KPL71_015578</name>
</gene>
<protein>
    <submittedName>
        <fullName evidence="1">Uncharacterized protein</fullName>
    </submittedName>
</protein>
<evidence type="ECO:0000313" key="1">
    <source>
        <dbReference type="EMBL" id="KAH9754873.1"/>
    </source>
</evidence>
<evidence type="ECO:0000313" key="2">
    <source>
        <dbReference type="Proteomes" id="UP000829398"/>
    </source>
</evidence>
<accession>A0ACB8KKN3</accession>
<reference evidence="2" key="1">
    <citation type="journal article" date="2023" name="Hortic. Res.">
        <title>A chromosome-level phased genome enabling allele-level studies in sweet orange: a case study on citrus Huanglongbing tolerance.</title>
        <authorList>
            <person name="Wu B."/>
            <person name="Yu Q."/>
            <person name="Deng Z."/>
            <person name="Duan Y."/>
            <person name="Luo F."/>
            <person name="Gmitter F. Jr."/>
        </authorList>
    </citation>
    <scope>NUCLEOTIDE SEQUENCE [LARGE SCALE GENOMIC DNA]</scope>
    <source>
        <strain evidence="2">cv. Valencia</strain>
    </source>
</reference>
<proteinExistence type="predicted"/>
<sequence>MLPQLNFLKMKDLAKLTRFCSGNCIELPSLKQLQIVKCPELKAFILQNISTDMTAVGIQPFFNKMVALPSLEEMVLSNMGNLKTIWHSQFAGESFCKLKLMEVKFCKSLRTIFPHNMFARFLKLESLIVGACRSLEEIFDLQEVNSEETHSGAATQLRELHVFHLPKLTKLWNKDPQGKLIFRNLVVVRIFDCQSLKNIFPTSIARSLLRLETLSIKDCGSVEEIVANDGRGNDAATKFIFPSLTFLRLRDLPDLTTFYSGMHILECPELRKLEVNHVDVFTSEYIQEGQLDFPAQEPLFWFEKVFANLEELTLSKCIFTTWRQAQFHKLKILHFISDGSDFFQVGLLQNIHNLEKLVLSTCEYKKIFSCEEVEEHAEGIAQIKSLKLKKLWLIEEHLWNPDSKLDSFLQNLEFLEVKKCALSLISLVPSSASFRNLTVLKVCNCWQLISLVTPQTAKTLVQLRELRVSECNRLEEIVANDGDADDEIVFSKLKWLFLESSESITSFCSGNYAFSFPSLEDLIVENCPKLNTFSAGVLKTPRLQAVQNWELGEDFWAGDVNTTLQHLKEKVAKRRMTEVEYDSETSMSEENEAEEEEENVGGDPSAERPMTLSHTDEDEDEEYEDEDEYGEDDDIHSC</sequence>
<organism evidence="1 2">
    <name type="scientific">Citrus sinensis</name>
    <name type="common">Sweet orange</name>
    <name type="synonym">Citrus aurantium var. sinensis</name>
    <dbReference type="NCBI Taxonomy" id="2711"/>
    <lineage>
        <taxon>Eukaryota</taxon>
        <taxon>Viridiplantae</taxon>
        <taxon>Streptophyta</taxon>
        <taxon>Embryophyta</taxon>
        <taxon>Tracheophyta</taxon>
        <taxon>Spermatophyta</taxon>
        <taxon>Magnoliopsida</taxon>
        <taxon>eudicotyledons</taxon>
        <taxon>Gunneridae</taxon>
        <taxon>Pentapetalae</taxon>
        <taxon>rosids</taxon>
        <taxon>malvids</taxon>
        <taxon>Sapindales</taxon>
        <taxon>Rutaceae</taxon>
        <taxon>Aurantioideae</taxon>
        <taxon>Citrus</taxon>
    </lineage>
</organism>
<keyword evidence="2" id="KW-1185">Reference proteome</keyword>
<dbReference type="EMBL" id="CM039174">
    <property type="protein sequence ID" value="KAH9754873.1"/>
    <property type="molecule type" value="Genomic_DNA"/>
</dbReference>
<dbReference type="Proteomes" id="UP000829398">
    <property type="component" value="Chromosome 5"/>
</dbReference>
<comment type="caution">
    <text evidence="1">The sequence shown here is derived from an EMBL/GenBank/DDBJ whole genome shotgun (WGS) entry which is preliminary data.</text>
</comment>
<name>A0ACB8KKN3_CITSI</name>